<protein>
    <recommendedName>
        <fullName evidence="4">F-box domain-containing protein</fullName>
    </recommendedName>
</protein>
<proteinExistence type="predicted"/>
<dbReference type="OrthoDB" id="2306360at2759"/>
<dbReference type="EMBL" id="BEXD01003965">
    <property type="protein sequence ID" value="GBC04754.1"/>
    <property type="molecule type" value="Genomic_DNA"/>
</dbReference>
<evidence type="ECO:0000313" key="1">
    <source>
        <dbReference type="EMBL" id="GBC04754.1"/>
    </source>
</evidence>
<keyword evidence="3" id="KW-1185">Reference proteome</keyword>
<evidence type="ECO:0008006" key="4">
    <source>
        <dbReference type="Google" id="ProtNLM"/>
    </source>
</evidence>
<name>A0A2Z6RQ60_9GLOM</name>
<dbReference type="EMBL" id="BLAL01000012">
    <property type="protein sequence ID" value="GES74694.1"/>
    <property type="molecule type" value="Genomic_DNA"/>
</dbReference>
<dbReference type="Proteomes" id="UP000247702">
    <property type="component" value="Unassembled WGS sequence"/>
</dbReference>
<dbReference type="Proteomes" id="UP000615446">
    <property type="component" value="Unassembled WGS sequence"/>
</dbReference>
<reference evidence="1 3" key="1">
    <citation type="submission" date="2017-11" db="EMBL/GenBank/DDBJ databases">
        <title>The genome of Rhizophagus clarus HR1 reveals common genetic basis of auxotrophy among arbuscular mycorrhizal fungi.</title>
        <authorList>
            <person name="Kobayashi Y."/>
        </authorList>
    </citation>
    <scope>NUCLEOTIDE SEQUENCE [LARGE SCALE GENOMIC DNA]</scope>
    <source>
        <strain evidence="1 3">HR1</strain>
    </source>
</reference>
<evidence type="ECO:0000313" key="3">
    <source>
        <dbReference type="Proteomes" id="UP000247702"/>
    </source>
</evidence>
<comment type="caution">
    <text evidence="1">The sequence shown here is derived from an EMBL/GenBank/DDBJ whole genome shotgun (WGS) entry which is preliminary data.</text>
</comment>
<organism evidence="1 3">
    <name type="scientific">Rhizophagus clarus</name>
    <dbReference type="NCBI Taxonomy" id="94130"/>
    <lineage>
        <taxon>Eukaryota</taxon>
        <taxon>Fungi</taxon>
        <taxon>Fungi incertae sedis</taxon>
        <taxon>Mucoromycota</taxon>
        <taxon>Glomeromycotina</taxon>
        <taxon>Glomeromycetes</taxon>
        <taxon>Glomerales</taxon>
        <taxon>Glomeraceae</taxon>
        <taxon>Rhizophagus</taxon>
    </lineage>
</organism>
<reference evidence="2" key="2">
    <citation type="submission" date="2019-10" db="EMBL/GenBank/DDBJ databases">
        <title>Conservation and host-specific expression of non-tandemly repeated heterogenous ribosome RNA gene in arbuscular mycorrhizal fungi.</title>
        <authorList>
            <person name="Maeda T."/>
            <person name="Kobayashi Y."/>
            <person name="Nakagawa T."/>
            <person name="Ezawa T."/>
            <person name="Yamaguchi K."/>
            <person name="Bino T."/>
            <person name="Nishimoto Y."/>
            <person name="Shigenobu S."/>
            <person name="Kawaguchi M."/>
        </authorList>
    </citation>
    <scope>NUCLEOTIDE SEQUENCE</scope>
    <source>
        <strain evidence="2">HR1</strain>
    </source>
</reference>
<gene>
    <name evidence="2" type="ORF">RCL2_000216400</name>
    <name evidence="1" type="ORF">RclHR1_05850003</name>
</gene>
<dbReference type="AlphaFoldDB" id="A0A2Z6RQ60"/>
<evidence type="ECO:0000313" key="2">
    <source>
        <dbReference type="EMBL" id="GES74694.1"/>
    </source>
</evidence>
<accession>A0A2Z6RQ60</accession>
<sequence length="468" mass="54891">MSNLNRDILYLIFKQQLQDDKKTLCSCLLVNKTWCKMIVPILWKNPWESLKREHEIILLKVIITHLSCDSRKKIEAHIFNLLSNFHRNPSFNYISYCKHLNLDEILRIVSENIINEKTIILNVQTEVLNLFLNKNMKFTHLYMRRNFKHRFHLIHGAERCFSEIEFLSCSTCIDNIILTKLIESCESIKELKLFIELENNNNYRIIKLIEAQRKLSNVDLVRYIYDSGPFCKILEDSLIKHAIAIQYCRIIIPPSTNFLSSFVNLKELELGYNIKAPTSWNCIGNLSFPFLQILKSSNVPIDVLTSLIKNTNRNLIEIKIGCVNFDEIGNKKLIQAIYLKCPNIRYLTLLIRNCNILELEMLLISCQHLNGLYILINNNDDLSFDWNKLFEVLTKSSPTSLFKIKFHSNELPTLETFKLFFDNWSGRKPMFLQNINDMDINSELISRFKSEGIVVKGLNYNQSTEDFE</sequence>